<reference evidence="4" key="1">
    <citation type="submission" date="2020-12" db="EMBL/GenBank/DDBJ databases">
        <title>Metabolic potential, ecology and presence of endohyphal bacteria is reflected in genomic diversity of Mucoromycotina.</title>
        <authorList>
            <person name="Muszewska A."/>
            <person name="Okrasinska A."/>
            <person name="Steczkiewicz K."/>
            <person name="Drgas O."/>
            <person name="Orlowska M."/>
            <person name="Perlinska-Lenart U."/>
            <person name="Aleksandrzak-Piekarczyk T."/>
            <person name="Szatraj K."/>
            <person name="Zielenkiewicz U."/>
            <person name="Pilsyk S."/>
            <person name="Malc E."/>
            <person name="Mieczkowski P."/>
            <person name="Kruszewska J.S."/>
            <person name="Biernat P."/>
            <person name="Pawlowska J."/>
        </authorList>
    </citation>
    <scope>NUCLEOTIDE SEQUENCE</scope>
    <source>
        <strain evidence="4">WA0000017839</strain>
    </source>
</reference>
<proteinExistence type="predicted"/>
<dbReference type="Gene3D" id="2.80.10.50">
    <property type="match status" value="1"/>
</dbReference>
<sequence>MSRPQEDGVIRFGDHVSIKHVSTNRYLTSQQGTYESGSFQQRVFTVEGSPNDESTWIVLPPTITEEEAGYEVGFEDNIRLKHVTDRANLHSHEIESPVSGQQEVSCFGNDDSTDENDVWRVEQYDQDDEQYDNFWRVDQPVILRHVATGKLLHSHEISLADGGNEVTAFEGLDDNDKWAVSFD</sequence>
<dbReference type="SUPFAM" id="SSF82109">
    <property type="entry name" value="MIR domain"/>
    <property type="match status" value="1"/>
</dbReference>
<comment type="caution">
    <text evidence="4">The sequence shown here is derived from an EMBL/GenBank/DDBJ whole genome shotgun (WGS) entry which is preliminary data.</text>
</comment>
<dbReference type="PROSITE" id="PS50919">
    <property type="entry name" value="MIR"/>
    <property type="match status" value="3"/>
</dbReference>
<feature type="domain" description="MIR" evidence="3">
    <location>
        <begin position="132"/>
        <end position="183"/>
    </location>
</feature>
<accession>A0A8H7UWY8</accession>
<evidence type="ECO:0000313" key="4">
    <source>
        <dbReference type="EMBL" id="KAG2198785.1"/>
    </source>
</evidence>
<keyword evidence="5" id="KW-1185">Reference proteome</keyword>
<dbReference type="Proteomes" id="UP000603453">
    <property type="component" value="Unassembled WGS sequence"/>
</dbReference>
<evidence type="ECO:0000313" key="5">
    <source>
        <dbReference type="Proteomes" id="UP000603453"/>
    </source>
</evidence>
<dbReference type="PANTHER" id="PTHR46809">
    <property type="entry name" value="STROMAL CELL-DERIVED FACTOR 2-LIKE PROTEIN"/>
    <property type="match status" value="1"/>
</dbReference>
<feature type="domain" description="MIR" evidence="3">
    <location>
        <begin position="7"/>
        <end position="61"/>
    </location>
</feature>
<name>A0A8H7UWY8_9FUNG</name>
<dbReference type="SMART" id="SM00472">
    <property type="entry name" value="MIR"/>
    <property type="match status" value="3"/>
</dbReference>
<dbReference type="InterPro" id="IPR036300">
    <property type="entry name" value="MIR_dom_sf"/>
</dbReference>
<evidence type="ECO:0000256" key="2">
    <source>
        <dbReference type="ARBA" id="ARBA00022737"/>
    </source>
</evidence>
<keyword evidence="2" id="KW-0677">Repeat</keyword>
<dbReference type="EMBL" id="JAEPRD010000105">
    <property type="protein sequence ID" value="KAG2198785.1"/>
    <property type="molecule type" value="Genomic_DNA"/>
</dbReference>
<gene>
    <name evidence="4" type="ORF">INT47_010571</name>
</gene>
<dbReference type="AlphaFoldDB" id="A0A8H7UWY8"/>
<organism evidence="4 5">
    <name type="scientific">Mucor saturninus</name>
    <dbReference type="NCBI Taxonomy" id="64648"/>
    <lineage>
        <taxon>Eukaryota</taxon>
        <taxon>Fungi</taxon>
        <taxon>Fungi incertae sedis</taxon>
        <taxon>Mucoromycota</taxon>
        <taxon>Mucoromycotina</taxon>
        <taxon>Mucoromycetes</taxon>
        <taxon>Mucorales</taxon>
        <taxon>Mucorineae</taxon>
        <taxon>Mucoraceae</taxon>
        <taxon>Mucor</taxon>
    </lineage>
</organism>
<evidence type="ECO:0000256" key="1">
    <source>
        <dbReference type="ARBA" id="ARBA00022729"/>
    </source>
</evidence>
<dbReference type="Pfam" id="PF02815">
    <property type="entry name" value="MIR"/>
    <property type="match status" value="1"/>
</dbReference>
<dbReference type="PANTHER" id="PTHR46809:SF2">
    <property type="entry name" value="GH21273P"/>
    <property type="match status" value="1"/>
</dbReference>
<dbReference type="InterPro" id="IPR016093">
    <property type="entry name" value="MIR_motif"/>
</dbReference>
<protein>
    <recommendedName>
        <fullName evidence="3">MIR domain-containing protein</fullName>
    </recommendedName>
</protein>
<keyword evidence="1" id="KW-0732">Signal</keyword>
<feature type="domain" description="MIR" evidence="3">
    <location>
        <begin position="69"/>
        <end position="124"/>
    </location>
</feature>
<dbReference type="OrthoDB" id="5588846at2759"/>
<evidence type="ECO:0000259" key="3">
    <source>
        <dbReference type="PROSITE" id="PS50919"/>
    </source>
</evidence>